<dbReference type="VEuPathDB" id="FungiDB:sscle_14g098140"/>
<protein>
    <submittedName>
        <fullName evidence="1">Uncharacterized protein</fullName>
    </submittedName>
</protein>
<dbReference type="RefSeq" id="XP_001585364.1">
    <property type="nucleotide sequence ID" value="XM_001585314.1"/>
</dbReference>
<dbReference type="Proteomes" id="UP000177798">
    <property type="component" value="Chromosome 14"/>
</dbReference>
<organism evidence="1 2">
    <name type="scientific">Sclerotinia sclerotiorum (strain ATCC 18683 / 1980 / Ss-1)</name>
    <name type="common">White mold</name>
    <name type="synonym">Whetzelinia sclerotiorum</name>
    <dbReference type="NCBI Taxonomy" id="665079"/>
    <lineage>
        <taxon>Eukaryota</taxon>
        <taxon>Fungi</taxon>
        <taxon>Dikarya</taxon>
        <taxon>Ascomycota</taxon>
        <taxon>Pezizomycotina</taxon>
        <taxon>Leotiomycetes</taxon>
        <taxon>Helotiales</taxon>
        <taxon>Sclerotiniaceae</taxon>
        <taxon>Sclerotinia</taxon>
    </lineage>
</organism>
<reference evidence="2" key="1">
    <citation type="journal article" date="2017" name="Genome Biol. Evol.">
        <title>The complete genome sequence of the phytopathogenic fungus Sclerotinia sclerotiorum reveals insights into the genome architecture of broad host range pathogens.</title>
        <authorList>
            <person name="Derbyshire M."/>
            <person name="Denton-Giles M."/>
            <person name="Hegedus D."/>
            <person name="Seifbarghy S."/>
            <person name="Rollins J."/>
            <person name="van Kan J."/>
            <person name="Seidl M.F."/>
            <person name="Faino L."/>
            <person name="Mbengue M."/>
            <person name="Navaud O."/>
            <person name="Raffaele S."/>
            <person name="Hammond-Kosack K."/>
            <person name="Heard S."/>
            <person name="Oliver R."/>
        </authorList>
    </citation>
    <scope>NUCLEOTIDE SEQUENCE [LARGE SCALE GENOMIC DNA]</scope>
    <source>
        <strain evidence="2">ATCC 18683 / 1980 / Ss-1</strain>
    </source>
</reference>
<gene>
    <name evidence="1" type="ORF">sscle_14g098140</name>
</gene>
<evidence type="ECO:0000313" key="2">
    <source>
        <dbReference type="Proteomes" id="UP000177798"/>
    </source>
</evidence>
<dbReference type="AlphaFoldDB" id="A0A1D9QJD6"/>
<accession>A0A1D9QJD6</accession>
<name>A0A1D9QJD6_SCLS1</name>
<evidence type="ECO:0000313" key="1">
    <source>
        <dbReference type="EMBL" id="APA15044.1"/>
    </source>
</evidence>
<dbReference type="KEGG" id="ssl:SS1G_13603"/>
<dbReference type="OrthoDB" id="3500748at2759"/>
<proteinExistence type="predicted"/>
<sequence>MYLRLVIVRQSTSPSKVLMRPDTFALLQTSNTFRDPQTYISLSAPYLYFQKCEEICSHLAKFRTPFPRPSKSQNIIISPFRAPSEKTATEKNRIIDEKVEMSAVGRQTTPPAEELRAYNKRNAANPYLIYKRERCPDAKFCRSSHVIWNRGKDDDVDDKLDAIVIAGPDLVPHDGREQKTTTKRRPGKYTWHTYFVRYQEYGKNKTEIHELHVAEVDLIARKHRNRRLD</sequence>
<dbReference type="EMBL" id="CP017827">
    <property type="protein sequence ID" value="APA15044.1"/>
    <property type="molecule type" value="Genomic_DNA"/>
</dbReference>